<evidence type="ECO:0000313" key="4">
    <source>
        <dbReference type="Proteomes" id="UP001141259"/>
    </source>
</evidence>
<accession>A0A9X2VY00</accession>
<proteinExistence type="predicted"/>
<sequence>MSDVDDGPRAVGTIDAPDGDLPHNARKEHFSLAFVRMVVAAAGCSIKAHETDYDGVDITIASSAEYSTFYCPDFELQVKCTTRHDLLTEEHLAWPMEASARIRAREPCTCQDATCST</sequence>
<evidence type="ECO:0000313" key="3">
    <source>
        <dbReference type="EMBL" id="MCS7484482.1"/>
    </source>
</evidence>
<dbReference type="InterPro" id="IPR025375">
    <property type="entry name" value="DUF4365"/>
</dbReference>
<dbReference type="Proteomes" id="UP001141259">
    <property type="component" value="Unassembled WGS sequence"/>
</dbReference>
<dbReference type="RefSeq" id="WP_259629930.1">
    <property type="nucleotide sequence ID" value="NZ_JANYMP010000047.1"/>
</dbReference>
<name>A0A9X2VY00_9PSEU</name>
<dbReference type="AlphaFoldDB" id="A0A9X2VY00"/>
<feature type="domain" description="DUF4365" evidence="2">
    <location>
        <begin position="28"/>
        <end position="92"/>
    </location>
</feature>
<feature type="region of interest" description="Disordered" evidence="1">
    <location>
        <begin position="1"/>
        <end position="22"/>
    </location>
</feature>
<dbReference type="Pfam" id="PF14280">
    <property type="entry name" value="DUF4365"/>
    <property type="match status" value="1"/>
</dbReference>
<evidence type="ECO:0000259" key="2">
    <source>
        <dbReference type="Pfam" id="PF14280"/>
    </source>
</evidence>
<dbReference type="EMBL" id="JANYMP010000047">
    <property type="protein sequence ID" value="MCS7484482.1"/>
    <property type="molecule type" value="Genomic_DNA"/>
</dbReference>
<evidence type="ECO:0000256" key="1">
    <source>
        <dbReference type="SAM" id="MobiDB-lite"/>
    </source>
</evidence>
<organism evidence="3 4">
    <name type="scientific">Umezawaea endophytica</name>
    <dbReference type="NCBI Taxonomy" id="1654476"/>
    <lineage>
        <taxon>Bacteria</taxon>
        <taxon>Bacillati</taxon>
        <taxon>Actinomycetota</taxon>
        <taxon>Actinomycetes</taxon>
        <taxon>Pseudonocardiales</taxon>
        <taxon>Pseudonocardiaceae</taxon>
        <taxon>Umezawaea</taxon>
    </lineage>
</organism>
<keyword evidence="4" id="KW-1185">Reference proteome</keyword>
<comment type="caution">
    <text evidence="3">The sequence shown here is derived from an EMBL/GenBank/DDBJ whole genome shotgun (WGS) entry which is preliminary data.</text>
</comment>
<gene>
    <name evidence="3" type="ORF">NZH93_47295</name>
</gene>
<protein>
    <submittedName>
        <fullName evidence="3">DUF4365 domain-containing protein</fullName>
    </submittedName>
</protein>
<reference evidence="3" key="1">
    <citation type="submission" date="2022-08" db="EMBL/GenBank/DDBJ databases">
        <authorList>
            <person name="Tistechok S."/>
            <person name="Samborskyy M."/>
            <person name="Roman I."/>
        </authorList>
    </citation>
    <scope>NUCLEOTIDE SEQUENCE</scope>
    <source>
        <strain evidence="3">DSM 103496</strain>
    </source>
</reference>